<keyword evidence="1" id="KW-0966">Cell projection</keyword>
<comment type="caution">
    <text evidence="1">The sequence shown here is derived from an EMBL/GenBank/DDBJ whole genome shotgun (WGS) entry which is preliminary data.</text>
</comment>
<evidence type="ECO:0000313" key="2">
    <source>
        <dbReference type="Proteomes" id="UP000327039"/>
    </source>
</evidence>
<accession>A0A5J5IUH1</accession>
<gene>
    <name evidence="1" type="ORF">F6B42_00620</name>
</gene>
<sequence length="102" mass="11323">MGDGVKVDYDELGSLRSELDAIITEFDSAGARRRELQGAVARPYGFGDLHDVAGDFESRWDDRRNRLKDNCQTVSDHVQDVIDGFQQGDSEMATQIEEGGQS</sequence>
<reference evidence="2" key="1">
    <citation type="submission" date="2019-09" db="EMBL/GenBank/DDBJ databases">
        <title>Mumia zhuanghuii sp. nov. isolated from the intestinal contents of plateau pika (Ochotona curzoniae) in the Qinghai-Tibet plateau of China.</title>
        <authorList>
            <person name="Tian Z."/>
        </authorList>
    </citation>
    <scope>NUCLEOTIDE SEQUENCE [LARGE SCALE GENOMIC DNA]</scope>
    <source>
        <strain evidence="2">DSM 25564</strain>
    </source>
</reference>
<keyword evidence="2" id="KW-1185">Reference proteome</keyword>
<dbReference type="EMBL" id="VYRZ01000001">
    <property type="protein sequence ID" value="KAA9089046.1"/>
    <property type="molecule type" value="Genomic_DNA"/>
</dbReference>
<organism evidence="1 2">
    <name type="scientific">Microbacterium radiodurans</name>
    <dbReference type="NCBI Taxonomy" id="661398"/>
    <lineage>
        <taxon>Bacteria</taxon>
        <taxon>Bacillati</taxon>
        <taxon>Actinomycetota</taxon>
        <taxon>Actinomycetes</taxon>
        <taxon>Micrococcales</taxon>
        <taxon>Microbacteriaceae</taxon>
        <taxon>Microbacterium</taxon>
    </lineage>
</organism>
<dbReference type="AlphaFoldDB" id="A0A5J5IUH1"/>
<dbReference type="RefSeq" id="WP_150417667.1">
    <property type="nucleotide sequence ID" value="NZ_VYRZ01000001.1"/>
</dbReference>
<dbReference type="Proteomes" id="UP000327039">
    <property type="component" value="Unassembled WGS sequence"/>
</dbReference>
<dbReference type="OrthoDB" id="5195569at2"/>
<name>A0A5J5IUH1_9MICO</name>
<keyword evidence="1" id="KW-0969">Cilium</keyword>
<proteinExistence type="predicted"/>
<evidence type="ECO:0000313" key="1">
    <source>
        <dbReference type="EMBL" id="KAA9089046.1"/>
    </source>
</evidence>
<protein>
    <submittedName>
        <fullName evidence="1">Flagellar protein FlgN</fullName>
    </submittedName>
</protein>
<keyword evidence="1" id="KW-0282">Flagellum</keyword>